<proteinExistence type="inferred from homology"/>
<dbReference type="PROSITE" id="PS50931">
    <property type="entry name" value="HTH_LYSR"/>
    <property type="match status" value="1"/>
</dbReference>
<dbReference type="AlphaFoldDB" id="A0A840ABP4"/>
<dbReference type="Pfam" id="PF00126">
    <property type="entry name" value="HTH_1"/>
    <property type="match status" value="1"/>
</dbReference>
<dbReference type="Pfam" id="PF03466">
    <property type="entry name" value="LysR_substrate"/>
    <property type="match status" value="1"/>
</dbReference>
<evidence type="ECO:0000259" key="5">
    <source>
        <dbReference type="PROSITE" id="PS50931"/>
    </source>
</evidence>
<evidence type="ECO:0000313" key="6">
    <source>
        <dbReference type="EMBL" id="MBB3899388.1"/>
    </source>
</evidence>
<dbReference type="Gene3D" id="1.10.10.10">
    <property type="entry name" value="Winged helix-like DNA-binding domain superfamily/Winged helix DNA-binding domain"/>
    <property type="match status" value="1"/>
</dbReference>
<keyword evidence="7" id="KW-1185">Reference proteome</keyword>
<feature type="domain" description="HTH lysR-type" evidence="5">
    <location>
        <begin position="2"/>
        <end position="59"/>
    </location>
</feature>
<dbReference type="InterPro" id="IPR000847">
    <property type="entry name" value="LysR_HTH_N"/>
</dbReference>
<dbReference type="PANTHER" id="PTHR30537:SF3">
    <property type="entry name" value="TRANSCRIPTIONAL REGULATORY PROTEIN"/>
    <property type="match status" value="1"/>
</dbReference>
<evidence type="ECO:0000313" key="7">
    <source>
        <dbReference type="Proteomes" id="UP000553193"/>
    </source>
</evidence>
<dbReference type="EMBL" id="JACIDJ010000005">
    <property type="protein sequence ID" value="MBB3899388.1"/>
    <property type="molecule type" value="Genomic_DNA"/>
</dbReference>
<comment type="similarity">
    <text evidence="1">Belongs to the LysR transcriptional regulatory family.</text>
</comment>
<protein>
    <submittedName>
        <fullName evidence="6">DNA-binding transcriptional LysR family regulator</fullName>
    </submittedName>
</protein>
<dbReference type="GO" id="GO:0003700">
    <property type="term" value="F:DNA-binding transcription factor activity"/>
    <property type="evidence" value="ECO:0007669"/>
    <property type="project" value="InterPro"/>
</dbReference>
<accession>A0A840ABP4</accession>
<dbReference type="InterPro" id="IPR005119">
    <property type="entry name" value="LysR_subst-bd"/>
</dbReference>
<sequence length="311" mass="33314">MLEWDDLRTFLAVARHGSLSAAARALKVTQTTMGRRLEGLHERSGARLLQRTPQGFVLTQAGEEVMGAVERMEEEALRVERRITGQDNRLEGLVRVTAVEALGSRVLTPILAQLHVRYPEILVELSAQSRPVSLARRETDIAVRIGAFTEPDVVARRAGEIELCAYAATSYLEARGLPDFATGAPGHARLVFAPPEDARSDMSRPGQDWLAGLMHAAAVGFTSNSHEALLQAALGGMGVAALPRGMGDGAMARSEAQVGPTLVRLETPSAAPRVGIWIGLHEDTRHTPRIRVVADALHEGLQAVGAQLAGA</sequence>
<dbReference type="RefSeq" id="WP_184385105.1">
    <property type="nucleotide sequence ID" value="NZ_JACIDJ010000005.1"/>
</dbReference>
<dbReference type="SUPFAM" id="SSF46785">
    <property type="entry name" value="Winged helix' DNA-binding domain"/>
    <property type="match status" value="1"/>
</dbReference>
<evidence type="ECO:0000256" key="2">
    <source>
        <dbReference type="ARBA" id="ARBA00023015"/>
    </source>
</evidence>
<keyword evidence="4" id="KW-0804">Transcription</keyword>
<keyword evidence="2" id="KW-0805">Transcription regulation</keyword>
<evidence type="ECO:0000256" key="4">
    <source>
        <dbReference type="ARBA" id="ARBA00023163"/>
    </source>
</evidence>
<gene>
    <name evidence="6" type="ORF">GGQ83_002840</name>
</gene>
<reference evidence="6 7" key="1">
    <citation type="submission" date="2020-08" db="EMBL/GenBank/DDBJ databases">
        <title>Genomic Encyclopedia of Type Strains, Phase IV (KMG-IV): sequencing the most valuable type-strain genomes for metagenomic binning, comparative biology and taxonomic classification.</title>
        <authorList>
            <person name="Goeker M."/>
        </authorList>
    </citation>
    <scope>NUCLEOTIDE SEQUENCE [LARGE SCALE GENOMIC DNA]</scope>
    <source>
        <strain evidence="6 7">DSM 19979</strain>
    </source>
</reference>
<evidence type="ECO:0000256" key="1">
    <source>
        <dbReference type="ARBA" id="ARBA00009437"/>
    </source>
</evidence>
<dbReference type="GO" id="GO:0006351">
    <property type="term" value="P:DNA-templated transcription"/>
    <property type="evidence" value="ECO:0007669"/>
    <property type="project" value="TreeGrafter"/>
</dbReference>
<dbReference type="GO" id="GO:0043565">
    <property type="term" value="F:sequence-specific DNA binding"/>
    <property type="evidence" value="ECO:0007669"/>
    <property type="project" value="TreeGrafter"/>
</dbReference>
<dbReference type="InterPro" id="IPR036388">
    <property type="entry name" value="WH-like_DNA-bd_sf"/>
</dbReference>
<dbReference type="InterPro" id="IPR058163">
    <property type="entry name" value="LysR-type_TF_proteobact-type"/>
</dbReference>
<dbReference type="Proteomes" id="UP000553193">
    <property type="component" value="Unassembled WGS sequence"/>
</dbReference>
<keyword evidence="3 6" id="KW-0238">DNA-binding</keyword>
<dbReference type="Gene3D" id="3.40.190.290">
    <property type="match status" value="1"/>
</dbReference>
<dbReference type="SUPFAM" id="SSF53850">
    <property type="entry name" value="Periplasmic binding protein-like II"/>
    <property type="match status" value="1"/>
</dbReference>
<comment type="caution">
    <text evidence="6">The sequence shown here is derived from an EMBL/GenBank/DDBJ whole genome shotgun (WGS) entry which is preliminary data.</text>
</comment>
<organism evidence="6 7">
    <name type="scientific">Roseococcus suduntuyensis</name>
    <dbReference type="NCBI Taxonomy" id="455361"/>
    <lineage>
        <taxon>Bacteria</taxon>
        <taxon>Pseudomonadati</taxon>
        <taxon>Pseudomonadota</taxon>
        <taxon>Alphaproteobacteria</taxon>
        <taxon>Acetobacterales</taxon>
        <taxon>Roseomonadaceae</taxon>
        <taxon>Roseococcus</taxon>
    </lineage>
</organism>
<name>A0A840ABP4_9PROT</name>
<evidence type="ECO:0000256" key="3">
    <source>
        <dbReference type="ARBA" id="ARBA00023125"/>
    </source>
</evidence>
<dbReference type="PANTHER" id="PTHR30537">
    <property type="entry name" value="HTH-TYPE TRANSCRIPTIONAL REGULATOR"/>
    <property type="match status" value="1"/>
</dbReference>
<dbReference type="InterPro" id="IPR036390">
    <property type="entry name" value="WH_DNA-bd_sf"/>
</dbReference>